<dbReference type="InterPro" id="IPR058192">
    <property type="entry name" value="WHD_ROQ1-like"/>
</dbReference>
<dbReference type="AlphaFoldDB" id="A0AA88UK94"/>
<dbReference type="InterPro" id="IPR002182">
    <property type="entry name" value="NB-ARC"/>
</dbReference>
<dbReference type="GO" id="GO:0043531">
    <property type="term" value="F:ADP binding"/>
    <property type="evidence" value="ECO:0007669"/>
    <property type="project" value="InterPro"/>
</dbReference>
<reference evidence="5" key="1">
    <citation type="submission" date="2022-12" db="EMBL/GenBank/DDBJ databases">
        <title>Draft genome assemblies for two species of Escallonia (Escalloniales).</title>
        <authorList>
            <person name="Chanderbali A."/>
            <person name="Dervinis C."/>
            <person name="Anghel I."/>
            <person name="Soltis D."/>
            <person name="Soltis P."/>
            <person name="Zapata F."/>
        </authorList>
    </citation>
    <scope>NUCLEOTIDE SEQUENCE</scope>
    <source>
        <strain evidence="5">UCBG92.1500</strain>
        <tissue evidence="5">Leaf</tissue>
    </source>
</reference>
<dbReference type="PANTHER" id="PTHR11017:SF305">
    <property type="entry name" value="TMV RESISTANCE PROTEIN N-LIKE"/>
    <property type="match status" value="1"/>
</dbReference>
<dbReference type="Pfam" id="PF01582">
    <property type="entry name" value="TIR"/>
    <property type="match status" value="1"/>
</dbReference>
<dbReference type="Gene3D" id="3.40.50.300">
    <property type="entry name" value="P-loop containing nucleotide triphosphate hydrolases"/>
    <property type="match status" value="1"/>
</dbReference>
<proteinExistence type="predicted"/>
<comment type="caution">
    <text evidence="5">The sequence shown here is derived from an EMBL/GenBank/DDBJ whole genome shotgun (WGS) entry which is preliminary data.</text>
</comment>
<dbReference type="SMART" id="SM00255">
    <property type="entry name" value="TIR"/>
    <property type="match status" value="1"/>
</dbReference>
<dbReference type="Gene3D" id="3.40.50.10140">
    <property type="entry name" value="Toll/interleukin-1 receptor homology (TIR) domain"/>
    <property type="match status" value="1"/>
</dbReference>
<evidence type="ECO:0000313" key="5">
    <source>
        <dbReference type="EMBL" id="KAK2985216.1"/>
    </source>
</evidence>
<dbReference type="SUPFAM" id="SSF52058">
    <property type="entry name" value="L domain-like"/>
    <property type="match status" value="1"/>
</dbReference>
<dbReference type="Gene3D" id="3.80.10.10">
    <property type="entry name" value="Ribonuclease Inhibitor"/>
    <property type="match status" value="2"/>
</dbReference>
<dbReference type="InterPro" id="IPR032675">
    <property type="entry name" value="LRR_dom_sf"/>
</dbReference>
<feature type="domain" description="TIR" evidence="4">
    <location>
        <begin position="19"/>
        <end position="186"/>
    </location>
</feature>
<evidence type="ECO:0000313" key="6">
    <source>
        <dbReference type="Proteomes" id="UP001187471"/>
    </source>
</evidence>
<dbReference type="EMBL" id="JAVXUO010001184">
    <property type="protein sequence ID" value="KAK2985216.1"/>
    <property type="molecule type" value="Genomic_DNA"/>
</dbReference>
<keyword evidence="1" id="KW-0433">Leucine-rich repeat</keyword>
<dbReference type="SUPFAM" id="SSF52540">
    <property type="entry name" value="P-loop containing nucleoside triphosphate hydrolases"/>
    <property type="match status" value="1"/>
</dbReference>
<dbReference type="InterPro" id="IPR035897">
    <property type="entry name" value="Toll_tir_struct_dom_sf"/>
</dbReference>
<evidence type="ECO:0000256" key="2">
    <source>
        <dbReference type="ARBA" id="ARBA00022737"/>
    </source>
</evidence>
<dbReference type="Gene3D" id="1.10.8.430">
    <property type="entry name" value="Helical domain of apoptotic protease-activating factors"/>
    <property type="match status" value="1"/>
</dbReference>
<dbReference type="InterPro" id="IPR000157">
    <property type="entry name" value="TIR_dom"/>
</dbReference>
<dbReference type="FunFam" id="3.40.50.10140:FF:000007">
    <property type="entry name" value="Disease resistance protein (TIR-NBS-LRR class)"/>
    <property type="match status" value="1"/>
</dbReference>
<dbReference type="Pfam" id="PF00931">
    <property type="entry name" value="NB-ARC"/>
    <property type="match status" value="1"/>
</dbReference>
<feature type="non-terminal residue" evidence="5">
    <location>
        <position position="1188"/>
    </location>
</feature>
<dbReference type="GO" id="GO:0006952">
    <property type="term" value="P:defense response"/>
    <property type="evidence" value="ECO:0007669"/>
    <property type="project" value="InterPro"/>
</dbReference>
<evidence type="ECO:0000256" key="1">
    <source>
        <dbReference type="ARBA" id="ARBA00022614"/>
    </source>
</evidence>
<organism evidence="5 6">
    <name type="scientific">Escallonia rubra</name>
    <dbReference type="NCBI Taxonomy" id="112253"/>
    <lineage>
        <taxon>Eukaryota</taxon>
        <taxon>Viridiplantae</taxon>
        <taxon>Streptophyta</taxon>
        <taxon>Embryophyta</taxon>
        <taxon>Tracheophyta</taxon>
        <taxon>Spermatophyta</taxon>
        <taxon>Magnoliopsida</taxon>
        <taxon>eudicotyledons</taxon>
        <taxon>Gunneridae</taxon>
        <taxon>Pentapetalae</taxon>
        <taxon>asterids</taxon>
        <taxon>campanulids</taxon>
        <taxon>Escalloniales</taxon>
        <taxon>Escalloniaceae</taxon>
        <taxon>Escallonia</taxon>
    </lineage>
</organism>
<gene>
    <name evidence="5" type="ORF">RJ640_010505</name>
</gene>
<keyword evidence="6" id="KW-1185">Reference proteome</keyword>
<protein>
    <recommendedName>
        <fullName evidence="4">TIR domain-containing protein</fullName>
    </recommendedName>
</protein>
<dbReference type="InterPro" id="IPR044974">
    <property type="entry name" value="Disease_R_plants"/>
</dbReference>
<dbReference type="InterPro" id="IPR027417">
    <property type="entry name" value="P-loop_NTPase"/>
</dbReference>
<sequence length="1188" mass="134794">MASAGGQEASSSTSEGGTGAYHVFLSFRGEDTRETFLGHLYTALVGSGLHTFRDDDEIERTENIKSELEKAIQQSRSSIVVFSQNYASSKWCLDELVTIVERRKRAPQFVLLPVFYHVDPSHVRHQTGSLAAAFARHEERFENERIQGWRKALREVAGLAAMVFRKADGNEAEFIQKIVKVIENRLYQRVLDLPSNLVAIDSRAEDINSWLQNGSPDVDIMVLCGMGGIGKTTITRYVFNLNHSRFDCSSFLASIRESFEKPDGLISLQRQLLADISRRKNTEILSVDDGIKKIKLAMFHKRVLLVFDDVDQEEQLEAILGMQDWFYPSSKVIITTRHARLLMARASKYKIHNVEKLDNNESLELFRRHAFGQDHPDERFVQLSEQVMLQCEGLPLALEVLGSSLYRRSIGDWQSFVAKLQAIPNNRILRKLRISYDSLEDDHDRNLFLEVACFFVGEDRDHMVTILDECEVHTVIGVQNLMDRCLLRVDEHNKVMMHQMLRDMGREIVRQESPKDPGNRTRLWNHKESFGVLKDNSGTGNIEGLALDMRMLMEEKTVFSTISARPGRFGFLSWPVWNSNSNNSNEMDLKADAFSRMCRLRLLHINYMHLTGGFKGFPKKIKWLRWHGCPLKFIPSDFPLESLVAIDMSYSNLKPGWCGTKWLGCLKILDLGHCHGLTTTPDFSRLPILERLILENCSSLLEVHESIGNLENSLLYLNLENCTSLSRLPREIGKLKVLNTLIISGCSNLEEFPMEMENMQALQVFHADRIAMGTVTPTTAVDTSWHAFIRTRTWVSKPRKAPALSLPSLPRSLVDLSLWGCNLFDDDFPSDLSNLPLRNLCLGSNPITREPTFIKVLTGLQKLNLEHCGRLQSVTGIHVLDHISLYNCSSLQKYQAKTRTSNMVGCSNLVDMASQFKLIPIDDKCVDFVKQNLKPMNNDEMISYVSATKTTRRGVQVVLEGCGILSIFYPESEVPDWFCTRIKGSSLSFTVNSRPHTSIGGVKMCLLCFVYSMKEQDQVQEQLYAIVSNETKDLKLIYGPTCYGCPKANEDMSWVSYWLLGDDKLEAGDELTISLLSTKAVEVKEIGFHLGHLNLELEADGVEVNQLAYPSWDSYPEALVGRSGTTRLFGQGTLRDTVKDLLKDIGVTWDPCRAEFDLYSFPVSHAYWGTAGDQNIELVLGYREVMYR</sequence>
<dbReference type="GO" id="GO:0007165">
    <property type="term" value="P:signal transduction"/>
    <property type="evidence" value="ECO:0007669"/>
    <property type="project" value="InterPro"/>
</dbReference>
<dbReference type="SUPFAM" id="SSF52200">
    <property type="entry name" value="Toll/Interleukin receptor TIR domain"/>
    <property type="match status" value="1"/>
</dbReference>
<dbReference type="PANTHER" id="PTHR11017">
    <property type="entry name" value="LEUCINE-RICH REPEAT-CONTAINING PROTEIN"/>
    <property type="match status" value="1"/>
</dbReference>
<dbReference type="PROSITE" id="PS50104">
    <property type="entry name" value="TIR"/>
    <property type="match status" value="1"/>
</dbReference>
<dbReference type="Proteomes" id="UP001187471">
    <property type="component" value="Unassembled WGS sequence"/>
</dbReference>
<evidence type="ECO:0000256" key="3">
    <source>
        <dbReference type="ARBA" id="ARBA00023027"/>
    </source>
</evidence>
<evidence type="ECO:0000259" key="4">
    <source>
        <dbReference type="PROSITE" id="PS50104"/>
    </source>
</evidence>
<dbReference type="Pfam" id="PF23282">
    <property type="entry name" value="WHD_ROQ1"/>
    <property type="match status" value="1"/>
</dbReference>
<dbReference type="PRINTS" id="PR00364">
    <property type="entry name" value="DISEASERSIST"/>
</dbReference>
<dbReference type="InterPro" id="IPR042197">
    <property type="entry name" value="Apaf_helical"/>
</dbReference>
<keyword evidence="3" id="KW-0520">NAD</keyword>
<name>A0AA88UK94_9ASTE</name>
<accession>A0AA88UK94</accession>
<keyword evidence="2" id="KW-0677">Repeat</keyword>